<evidence type="ECO:0000259" key="4">
    <source>
        <dbReference type="PROSITE" id="PS51459"/>
    </source>
</evidence>
<keyword evidence="2" id="KW-0547">Nucleotide-binding</keyword>
<dbReference type="InterPro" id="IPR003812">
    <property type="entry name" value="Fido"/>
</dbReference>
<dbReference type="Proteomes" id="UP000195011">
    <property type="component" value="Unassembled WGS sequence"/>
</dbReference>
<evidence type="ECO:0000313" key="6">
    <source>
        <dbReference type="Proteomes" id="UP000195011"/>
    </source>
</evidence>
<dbReference type="Pfam" id="PF02661">
    <property type="entry name" value="Fic"/>
    <property type="match status" value="1"/>
</dbReference>
<dbReference type="GO" id="GO:0005524">
    <property type="term" value="F:ATP binding"/>
    <property type="evidence" value="ECO:0007669"/>
    <property type="project" value="UniProtKB-KW"/>
</dbReference>
<dbReference type="Gene3D" id="1.10.3290.10">
    <property type="entry name" value="Fido-like domain"/>
    <property type="match status" value="1"/>
</dbReference>
<accession>A0A251YNM2</accession>
<feature type="binding site" evidence="2">
    <location>
        <begin position="204"/>
        <end position="211"/>
    </location>
    <ligand>
        <name>ATP</name>
        <dbReference type="ChEBI" id="CHEBI:30616"/>
    </ligand>
</feature>
<sequence>MQVPAEYRQISDLLPAWEGASYEWDQPDSELAPSQELRAKVLDTLLRAAAFETGKVESLYESDAGVTLLVAEARPGWEAAVEDAGARGAFEDQYAAYCAIRDYAAEPDFPLGASFVCQLHSIACADQETLENGREFKKGVFKTDVNMARDRFGRLHEYCPPAMVRSELSNAFDFYNLLLEGDSSGVVPSAFLHWAVAHVHPFEDGNGRVARLMASIPTLAKRQYPVMVFADRKFPYLQALDDADKGDPVGIINYTGERLREMSRWAANLYAVGMSEYQQVNLLEELHLLLKAQPEPGESIDEILERVRASFGQALQMEFGDLDRISAKLRLSKESAYHTSSKQSTALGVSLTITDPISVAVMEKYTIISSLQPHRNIEIWTGSMMTEKLEHSIRYADCTPSLSTEARLALTPFAQLQSSELTRRLSREAKVMAEARGTRPSQDADTPRGFEV</sequence>
<evidence type="ECO:0000256" key="3">
    <source>
        <dbReference type="SAM" id="MobiDB-lite"/>
    </source>
</evidence>
<dbReference type="SUPFAM" id="SSF140931">
    <property type="entry name" value="Fic-like"/>
    <property type="match status" value="1"/>
</dbReference>
<reference evidence="5 6" key="1">
    <citation type="submission" date="2016-08" db="EMBL/GenBank/DDBJ databases">
        <title>Genome sequence of Clavibacter michiganensis spp strain CFBP8017.</title>
        <authorList>
            <person name="Thapa S.P."/>
            <person name="Coaker G."/>
            <person name="Jacques M.-A."/>
        </authorList>
    </citation>
    <scope>NUCLEOTIDE SEQUENCE [LARGE SCALE GENOMIC DNA]</scope>
    <source>
        <strain evidence="5">CFBP8017</strain>
    </source>
</reference>
<name>A0A251YNM2_9MICO</name>
<dbReference type="PROSITE" id="PS51459">
    <property type="entry name" value="FIDO"/>
    <property type="match status" value="1"/>
</dbReference>
<dbReference type="EMBL" id="MDJY01000026">
    <property type="protein sequence ID" value="OUE25857.1"/>
    <property type="molecule type" value="Genomic_DNA"/>
</dbReference>
<comment type="caution">
    <text evidence="5">The sequence shown here is derived from an EMBL/GenBank/DDBJ whole genome shotgun (WGS) entry which is preliminary data.</text>
</comment>
<protein>
    <submittedName>
        <fullName evidence="5">Fic/DOC family protein</fullName>
    </submittedName>
</protein>
<keyword evidence="2" id="KW-0067">ATP-binding</keyword>
<evidence type="ECO:0000256" key="2">
    <source>
        <dbReference type="PIRSR" id="PIRSR640198-2"/>
    </source>
</evidence>
<dbReference type="InterPro" id="IPR036597">
    <property type="entry name" value="Fido-like_dom_sf"/>
</dbReference>
<proteinExistence type="predicted"/>
<organism evidence="5 6">
    <name type="scientific">Clavibacter michiganensis</name>
    <dbReference type="NCBI Taxonomy" id="28447"/>
    <lineage>
        <taxon>Bacteria</taxon>
        <taxon>Bacillati</taxon>
        <taxon>Actinomycetota</taxon>
        <taxon>Actinomycetes</taxon>
        <taxon>Micrococcales</taxon>
        <taxon>Microbacteriaceae</taxon>
        <taxon>Clavibacter</taxon>
    </lineage>
</organism>
<feature type="active site" evidence="1">
    <location>
        <position position="200"/>
    </location>
</feature>
<evidence type="ECO:0000313" key="5">
    <source>
        <dbReference type="EMBL" id="OUE25857.1"/>
    </source>
</evidence>
<gene>
    <name evidence="5" type="ORF">BFL36_04865</name>
</gene>
<dbReference type="InterPro" id="IPR040198">
    <property type="entry name" value="Fido_containing"/>
</dbReference>
<dbReference type="PANTHER" id="PTHR13504:SF38">
    <property type="entry name" value="FIDO DOMAIN-CONTAINING PROTEIN"/>
    <property type="match status" value="1"/>
</dbReference>
<feature type="domain" description="Fido" evidence="4">
    <location>
        <begin position="111"/>
        <end position="257"/>
    </location>
</feature>
<dbReference type="PANTHER" id="PTHR13504">
    <property type="entry name" value="FIDO DOMAIN-CONTAINING PROTEIN DDB_G0283145"/>
    <property type="match status" value="1"/>
</dbReference>
<feature type="region of interest" description="Disordered" evidence="3">
    <location>
        <begin position="431"/>
        <end position="452"/>
    </location>
</feature>
<dbReference type="AlphaFoldDB" id="A0A251YNM2"/>
<evidence type="ECO:0000256" key="1">
    <source>
        <dbReference type="PIRSR" id="PIRSR640198-1"/>
    </source>
</evidence>